<keyword evidence="3" id="KW-1185">Reference proteome</keyword>
<evidence type="ECO:0000313" key="3">
    <source>
        <dbReference type="Proteomes" id="UP001231370"/>
    </source>
</evidence>
<gene>
    <name evidence="2" type="ORF">PJF56_19995</name>
</gene>
<comment type="caution">
    <text evidence="2">The sequence shown here is derived from an EMBL/GenBank/DDBJ whole genome shotgun (WGS) entry which is preliminary data.</text>
</comment>
<proteinExistence type="predicted"/>
<reference evidence="2 3" key="1">
    <citation type="submission" date="2023-01" db="EMBL/GenBank/DDBJ databases">
        <title>Novel diversity within Roseofilum (Cyanobacteria; Desertifilaceae) from marine benthic mats with descriptions of four novel species.</title>
        <authorList>
            <person name="Wang Y."/>
            <person name="Berthold D.E."/>
            <person name="Hu J."/>
            <person name="Lefler F.W."/>
            <person name="Laughinghouse H.D. IV."/>
        </authorList>
    </citation>
    <scope>NUCLEOTIDE SEQUENCE [LARGE SCALE GENOMIC DNA]</scope>
    <source>
        <strain evidence="2 3">BLCC-M91</strain>
    </source>
</reference>
<dbReference type="RefSeq" id="WP_283764447.1">
    <property type="nucleotide sequence ID" value="NZ_JAQPOK010000153.1"/>
</dbReference>
<feature type="region of interest" description="Disordered" evidence="1">
    <location>
        <begin position="1"/>
        <end position="46"/>
    </location>
</feature>
<feature type="compositionally biased region" description="Gly residues" evidence="1">
    <location>
        <begin position="1"/>
        <end position="11"/>
    </location>
</feature>
<evidence type="ECO:0000256" key="1">
    <source>
        <dbReference type="SAM" id="MobiDB-lite"/>
    </source>
</evidence>
<accession>A0ABT7BQX3</accession>
<dbReference type="Proteomes" id="UP001231370">
    <property type="component" value="Unassembled WGS sequence"/>
</dbReference>
<dbReference type="EMBL" id="JAQPOK010000153">
    <property type="protein sequence ID" value="MDJ1181147.1"/>
    <property type="molecule type" value="Genomic_DNA"/>
</dbReference>
<evidence type="ECO:0000313" key="2">
    <source>
        <dbReference type="EMBL" id="MDJ1181147.1"/>
    </source>
</evidence>
<organism evidence="2 3">
    <name type="scientific">Roseofilum halophilum BLCC-M91</name>
    <dbReference type="NCBI Taxonomy" id="3022259"/>
    <lineage>
        <taxon>Bacteria</taxon>
        <taxon>Bacillati</taxon>
        <taxon>Cyanobacteriota</taxon>
        <taxon>Cyanophyceae</taxon>
        <taxon>Desertifilales</taxon>
        <taxon>Desertifilaceae</taxon>
        <taxon>Roseofilum</taxon>
        <taxon>Roseofilum halophilum</taxon>
    </lineage>
</organism>
<name>A0ABT7BQX3_9CYAN</name>
<sequence>MRAIGLWGGGSILAPTASPKAIAPQKRSPSGKMGDRLPGSFPGRVR</sequence>
<protein>
    <submittedName>
        <fullName evidence="2">Uncharacterized protein</fullName>
    </submittedName>
</protein>